<sequence length="316" mass="36464">MNKRPMPDWMMQYVSNIGTDDCFKDFRQLSKDYYTAIDSKSGGAGKAVYNYEMLNINRSFKWDKSKPKTDAEKADITERYKKEASQLAEKHGCERPSYESAVDKKTNEMRHNNPQEQFISREDPIAKKSINDYQKKYPEKATKSQDNADKYRDRELKEYDRDKSHEHNAKMFDKTQDRFEATRLSEKEKHDQRDNPSPDAVKHSMSSKFFVSLGMDNDKLQSVKDQYNKSASPQKDSEKDDTKNKDGGKTHENMSQSKNTDKSDMADNFLKNQSINKTDIPKANNTGKPEVSYSYLGSKGSDNSPNKTPDVSLDKD</sequence>
<feature type="compositionally biased region" description="Polar residues" evidence="1">
    <location>
        <begin position="223"/>
        <end position="234"/>
    </location>
</feature>
<feature type="region of interest" description="Disordered" evidence="1">
    <location>
        <begin position="82"/>
        <end position="208"/>
    </location>
</feature>
<feature type="compositionally biased region" description="Basic and acidic residues" evidence="1">
    <location>
        <begin position="235"/>
        <end position="252"/>
    </location>
</feature>
<accession>A0A4S4A333</accession>
<feature type="compositionally biased region" description="Polar residues" evidence="1">
    <location>
        <begin position="300"/>
        <end position="309"/>
    </location>
</feature>
<name>A0A4S4A333_9FLAO</name>
<dbReference type="Proteomes" id="UP000307507">
    <property type="component" value="Unassembled WGS sequence"/>
</dbReference>
<evidence type="ECO:0000256" key="1">
    <source>
        <dbReference type="SAM" id="MobiDB-lite"/>
    </source>
</evidence>
<proteinExistence type="predicted"/>
<feature type="compositionally biased region" description="Basic and acidic residues" evidence="1">
    <location>
        <begin position="82"/>
        <end position="202"/>
    </location>
</feature>
<feature type="compositionally biased region" description="Polar residues" evidence="1">
    <location>
        <begin position="270"/>
        <end position="287"/>
    </location>
</feature>
<comment type="caution">
    <text evidence="2">The sequence shown here is derived from an EMBL/GenBank/DDBJ whole genome shotgun (WGS) entry which is preliminary data.</text>
</comment>
<keyword evidence="3" id="KW-1185">Reference proteome</keyword>
<dbReference type="AlphaFoldDB" id="A0A4S4A333"/>
<organism evidence="2 3">
    <name type="scientific">Flavobacterium supellecticarium</name>
    <dbReference type="NCBI Taxonomy" id="2565924"/>
    <lineage>
        <taxon>Bacteria</taxon>
        <taxon>Pseudomonadati</taxon>
        <taxon>Bacteroidota</taxon>
        <taxon>Flavobacteriia</taxon>
        <taxon>Flavobacteriales</taxon>
        <taxon>Flavobacteriaceae</taxon>
        <taxon>Flavobacterium</taxon>
    </lineage>
</organism>
<dbReference type="RefSeq" id="WP_136401347.1">
    <property type="nucleotide sequence ID" value="NZ_SSNZ01000001.1"/>
</dbReference>
<evidence type="ECO:0000313" key="3">
    <source>
        <dbReference type="Proteomes" id="UP000307507"/>
    </source>
</evidence>
<dbReference type="EMBL" id="SSNZ01000001">
    <property type="protein sequence ID" value="THF52822.1"/>
    <property type="molecule type" value="Genomic_DNA"/>
</dbReference>
<evidence type="ECO:0000313" key="2">
    <source>
        <dbReference type="EMBL" id="THF52822.1"/>
    </source>
</evidence>
<reference evidence="2 3" key="1">
    <citation type="submission" date="2019-04" db="EMBL/GenBank/DDBJ databases">
        <title>Flavobacterium sp. nov. isolated from construction timber.</title>
        <authorList>
            <person name="Lin S.-Y."/>
            <person name="Chang C.-T."/>
            <person name="Young C.-C."/>
        </authorList>
    </citation>
    <scope>NUCLEOTIDE SEQUENCE [LARGE SCALE GENOMIC DNA]</scope>
    <source>
        <strain evidence="2 3">CC-CTC003</strain>
    </source>
</reference>
<protein>
    <submittedName>
        <fullName evidence="2">Uncharacterized protein</fullName>
    </submittedName>
</protein>
<gene>
    <name evidence="2" type="ORF">E6C50_01015</name>
</gene>
<feature type="region of interest" description="Disordered" evidence="1">
    <location>
        <begin position="220"/>
        <end position="316"/>
    </location>
</feature>